<protein>
    <recommendedName>
        <fullName evidence="3">F-box domain-containing protein</fullName>
    </recommendedName>
</protein>
<dbReference type="VEuPathDB" id="FungiDB:AeMF1_018354"/>
<reference evidence="1 2" key="1">
    <citation type="submission" date="2019-07" db="EMBL/GenBank/DDBJ databases">
        <title>Genomics analysis of Aphanomyces spp. identifies a new class of oomycete effector associated with host adaptation.</title>
        <authorList>
            <person name="Gaulin E."/>
        </authorList>
    </citation>
    <scope>NUCLEOTIDE SEQUENCE [LARGE SCALE GENOMIC DNA]</scope>
    <source>
        <strain evidence="1 2">ATCC 201684</strain>
    </source>
</reference>
<dbReference type="Proteomes" id="UP000481153">
    <property type="component" value="Unassembled WGS sequence"/>
</dbReference>
<organism evidence="1 2">
    <name type="scientific">Aphanomyces euteiches</name>
    <dbReference type="NCBI Taxonomy" id="100861"/>
    <lineage>
        <taxon>Eukaryota</taxon>
        <taxon>Sar</taxon>
        <taxon>Stramenopiles</taxon>
        <taxon>Oomycota</taxon>
        <taxon>Saprolegniomycetes</taxon>
        <taxon>Saprolegniales</taxon>
        <taxon>Verrucalvaceae</taxon>
        <taxon>Aphanomyces</taxon>
    </lineage>
</organism>
<keyword evidence="2" id="KW-1185">Reference proteome</keyword>
<dbReference type="InterPro" id="IPR036047">
    <property type="entry name" value="F-box-like_dom_sf"/>
</dbReference>
<dbReference type="CDD" id="cd09917">
    <property type="entry name" value="F-box_SF"/>
    <property type="match status" value="1"/>
</dbReference>
<evidence type="ECO:0000313" key="2">
    <source>
        <dbReference type="Proteomes" id="UP000481153"/>
    </source>
</evidence>
<gene>
    <name evidence="1" type="ORF">Ae201684_005565</name>
</gene>
<comment type="caution">
    <text evidence="1">The sequence shown here is derived from an EMBL/GenBank/DDBJ whole genome shotgun (WGS) entry which is preliminary data.</text>
</comment>
<evidence type="ECO:0000313" key="1">
    <source>
        <dbReference type="EMBL" id="KAF0738637.1"/>
    </source>
</evidence>
<dbReference type="EMBL" id="VJMJ01000071">
    <property type="protein sequence ID" value="KAF0738637.1"/>
    <property type="molecule type" value="Genomic_DNA"/>
</dbReference>
<accession>A0A6G0XEH2</accession>
<dbReference type="AlphaFoldDB" id="A0A6G0XEH2"/>
<dbReference type="SUPFAM" id="SSF81383">
    <property type="entry name" value="F-box domain"/>
    <property type="match status" value="1"/>
</dbReference>
<evidence type="ECO:0008006" key="3">
    <source>
        <dbReference type="Google" id="ProtNLM"/>
    </source>
</evidence>
<sequence length="196" mass="23012">MMQKAGEPLKKKAKRPTDLLKCPPTLDNPIYLGNLPQPIFLSTIGSWTFGMLDIRDLLSLSMVSRSFYYTMDHPYWEKIVENPMFDGMKTVGVYVKSLPHQRSVRIMDKRMCRHCRRCQPKNIVPLWPVFEKFKVCWQCAKLPSIAEVQHTEAVHKYGLKRKQLDTIPSRKQTVNRGYQRLYLLQDILKLVEESKQ</sequence>
<proteinExistence type="predicted"/>
<name>A0A6G0XEH2_9STRA</name>